<evidence type="ECO:0000256" key="22">
    <source>
        <dbReference type="ARBA" id="ARBA00047613"/>
    </source>
</evidence>
<dbReference type="FunFam" id="1.10.1040.50:FF:000002">
    <property type="entry name" value="Trifunctional enzyme subunit alpha, mitochondrial"/>
    <property type="match status" value="1"/>
</dbReference>
<comment type="subunit">
    <text evidence="35">Heterotetramer of 2 alpha/HADHA and 2 beta/HADHB subunits; forms the mitochondrial trifunctional enzyme. Also purified as higher order heterooligomers including a 4 alpha/HADHA and 4 beta/HADHB heterooligomer which physiological significance remains unclear. The mitochondrial trifunctional enzyme interacts with MTLN.</text>
</comment>
<evidence type="ECO:0000256" key="38">
    <source>
        <dbReference type="ARBA" id="ARBA00077617"/>
    </source>
</evidence>
<keyword evidence="13" id="KW-0007">Acetylation</keyword>
<dbReference type="STRING" id="451379.A0A0N5AT83"/>
<feature type="domain" description="3-hydroxyacyl-CoA dehydrogenase NAD binding" evidence="43">
    <location>
        <begin position="329"/>
        <end position="494"/>
    </location>
</feature>
<dbReference type="GO" id="GO:0006635">
    <property type="term" value="P:fatty acid beta-oxidation"/>
    <property type="evidence" value="ECO:0007669"/>
    <property type="project" value="UniProtKB-UniPathway"/>
</dbReference>
<dbReference type="PANTHER" id="PTHR43612:SF3">
    <property type="entry name" value="TRIFUNCTIONAL ENZYME SUBUNIT ALPHA, MITOCHONDRIAL"/>
    <property type="match status" value="1"/>
</dbReference>
<evidence type="ECO:0000256" key="41">
    <source>
        <dbReference type="PIRSR" id="PIRSR612803-2"/>
    </source>
</evidence>
<keyword evidence="14" id="KW-0560">Oxidoreductase</keyword>
<evidence type="ECO:0000256" key="16">
    <source>
        <dbReference type="ARBA" id="ARBA00023098"/>
    </source>
</evidence>
<dbReference type="GO" id="GO:0004300">
    <property type="term" value="F:enoyl-CoA hydratase activity"/>
    <property type="evidence" value="ECO:0007669"/>
    <property type="project" value="UniProtKB-EC"/>
</dbReference>
<dbReference type="InterPro" id="IPR012803">
    <property type="entry name" value="Fa_ox_alpha_mit"/>
</dbReference>
<dbReference type="SUPFAM" id="SSF52096">
    <property type="entry name" value="ClpP/crotonase"/>
    <property type="match status" value="1"/>
</dbReference>
<keyword evidence="10" id="KW-0999">Mitochondrion inner membrane</keyword>
<dbReference type="UniPathway" id="UPA00659"/>
<dbReference type="Gene3D" id="3.40.50.720">
    <property type="entry name" value="NAD(P)-binding Rossmann-like Domain"/>
    <property type="match status" value="1"/>
</dbReference>
<evidence type="ECO:0000256" key="13">
    <source>
        <dbReference type="ARBA" id="ARBA00022990"/>
    </source>
</evidence>
<comment type="catalytic activity">
    <reaction evidence="22">
        <text>(3S)-hydroxyhexadecanoyl-CoA + NAD(+) = 3-oxohexadecanoyl-CoA + NADH + H(+)</text>
        <dbReference type="Rhea" id="RHEA:31159"/>
        <dbReference type="ChEBI" id="CHEBI:15378"/>
        <dbReference type="ChEBI" id="CHEBI:57349"/>
        <dbReference type="ChEBI" id="CHEBI:57540"/>
        <dbReference type="ChEBI" id="CHEBI:57945"/>
        <dbReference type="ChEBI" id="CHEBI:62613"/>
    </reaction>
    <physiologicalReaction direction="left-to-right" evidence="22">
        <dbReference type="Rhea" id="RHEA:31160"/>
    </physiologicalReaction>
</comment>
<evidence type="ECO:0000256" key="14">
    <source>
        <dbReference type="ARBA" id="ARBA00023002"/>
    </source>
</evidence>
<dbReference type="Pfam" id="PF00378">
    <property type="entry name" value="ECH_1"/>
    <property type="match status" value="1"/>
</dbReference>
<dbReference type="CDD" id="cd06558">
    <property type="entry name" value="crotonase-like"/>
    <property type="match status" value="1"/>
</dbReference>
<evidence type="ECO:0000256" key="32">
    <source>
        <dbReference type="ARBA" id="ARBA00052860"/>
    </source>
</evidence>
<comment type="similarity">
    <text evidence="5">In the N-terminal section; belongs to the enoyl-CoA hydratase/isomerase family.</text>
</comment>
<evidence type="ECO:0000256" key="3">
    <source>
        <dbReference type="ARBA" id="ARBA00005005"/>
    </source>
</evidence>
<dbReference type="GO" id="GO:0016507">
    <property type="term" value="C:mitochondrial fatty acid beta-oxidation multienzyme complex"/>
    <property type="evidence" value="ECO:0007669"/>
    <property type="project" value="InterPro"/>
</dbReference>
<comment type="catalytic activity">
    <reaction evidence="26">
        <text>a long-chain (3S)-3-hydroxy fatty acyl-CoA + NAD(+) = a long-chain 3-oxo-fatty acyl-CoA + NADH + H(+)</text>
        <dbReference type="Rhea" id="RHEA:52656"/>
        <dbReference type="ChEBI" id="CHEBI:15378"/>
        <dbReference type="ChEBI" id="CHEBI:57540"/>
        <dbReference type="ChEBI" id="CHEBI:57945"/>
        <dbReference type="ChEBI" id="CHEBI:136757"/>
        <dbReference type="ChEBI" id="CHEBI:136758"/>
        <dbReference type="EC" id="1.1.1.211"/>
    </reaction>
    <physiologicalReaction direction="left-to-right" evidence="26">
        <dbReference type="Rhea" id="RHEA:52657"/>
    </physiologicalReaction>
</comment>
<dbReference type="FunFam" id="3.40.50.720:FF:000009">
    <property type="entry name" value="Fatty oxidation complex, alpha subunit"/>
    <property type="match status" value="1"/>
</dbReference>
<dbReference type="Gene3D" id="1.10.1040.50">
    <property type="match status" value="1"/>
</dbReference>
<comment type="catalytic activity">
    <reaction evidence="27">
        <text>a 4-saturated-(3S)-3-hydroxyacyl-CoA = a (3E)-enoyl-CoA + H2O</text>
        <dbReference type="Rhea" id="RHEA:20724"/>
        <dbReference type="ChEBI" id="CHEBI:15377"/>
        <dbReference type="ChEBI" id="CHEBI:58521"/>
        <dbReference type="ChEBI" id="CHEBI:137480"/>
        <dbReference type="EC" id="4.2.1.17"/>
    </reaction>
    <physiologicalReaction direction="right-to-left" evidence="27">
        <dbReference type="Rhea" id="RHEA:20726"/>
    </physiologicalReaction>
</comment>
<dbReference type="Gene3D" id="3.90.226.10">
    <property type="entry name" value="2-enoyl-CoA Hydratase, Chain A, domain 1"/>
    <property type="match status" value="1"/>
</dbReference>
<evidence type="ECO:0000256" key="25">
    <source>
        <dbReference type="ARBA" id="ARBA00050222"/>
    </source>
</evidence>
<feature type="site" description="Important for hydroxyacyl-coenzyme A dehydrogenase activity" evidence="41">
    <location>
        <position position="464"/>
    </location>
</feature>
<evidence type="ECO:0000256" key="33">
    <source>
        <dbReference type="ARBA" id="ARBA00052945"/>
    </source>
</evidence>
<evidence type="ECO:0000256" key="31">
    <source>
        <dbReference type="ARBA" id="ARBA00052834"/>
    </source>
</evidence>
<keyword evidence="9" id="KW-0808">Transferase</keyword>
<proteinExistence type="inferred from homology"/>
<dbReference type="InterPro" id="IPR006108">
    <property type="entry name" value="3HC_DH_C"/>
</dbReference>
<keyword evidence="19" id="KW-0456">Lyase</keyword>
<dbReference type="EC" id="4.2.1.17" evidence="6"/>
<evidence type="ECO:0000256" key="1">
    <source>
        <dbReference type="ARBA" id="ARBA00000469"/>
    </source>
</evidence>
<feature type="site" description="Important for long-chain enoyl-CoA hydratase activity" evidence="41">
    <location>
        <position position="138"/>
    </location>
</feature>
<evidence type="ECO:0000313" key="44">
    <source>
        <dbReference type="Proteomes" id="UP000046393"/>
    </source>
</evidence>
<accession>A0A0N5AT83</accession>
<evidence type="ECO:0000256" key="28">
    <source>
        <dbReference type="ARBA" id="ARBA00051877"/>
    </source>
</evidence>
<dbReference type="PANTHER" id="PTHR43612">
    <property type="entry name" value="TRIFUNCTIONAL ENZYME SUBUNIT ALPHA"/>
    <property type="match status" value="1"/>
</dbReference>
<keyword evidence="11" id="KW-0276">Fatty acid metabolism</keyword>
<comment type="similarity">
    <text evidence="4">In the central section; belongs to the 3-hydroxyacyl-CoA dehydrogenase family.</text>
</comment>
<reference evidence="45" key="1">
    <citation type="submission" date="2017-02" db="UniProtKB">
        <authorList>
            <consortium name="WormBaseParasite"/>
        </authorList>
    </citation>
    <scope>IDENTIFICATION</scope>
</reference>
<evidence type="ECO:0000256" key="4">
    <source>
        <dbReference type="ARBA" id="ARBA00007005"/>
    </source>
</evidence>
<dbReference type="GO" id="GO:0005743">
    <property type="term" value="C:mitochondrial inner membrane"/>
    <property type="evidence" value="ECO:0007669"/>
    <property type="project" value="UniProtKB-SubCell"/>
</dbReference>
<evidence type="ECO:0000256" key="26">
    <source>
        <dbReference type="ARBA" id="ARBA00050446"/>
    </source>
</evidence>
<evidence type="ECO:0000256" key="12">
    <source>
        <dbReference type="ARBA" id="ARBA00022946"/>
    </source>
</evidence>
<evidence type="ECO:0000256" key="23">
    <source>
        <dbReference type="ARBA" id="ARBA00048361"/>
    </source>
</evidence>
<feature type="domain" description="3-hydroxyacyl-CoA dehydrogenase C-terminal" evidence="42">
    <location>
        <begin position="515"/>
        <end position="609"/>
    </location>
</feature>
<keyword evidence="12" id="KW-0809">Transit peptide</keyword>
<evidence type="ECO:0000256" key="11">
    <source>
        <dbReference type="ARBA" id="ARBA00022832"/>
    </source>
</evidence>
<evidence type="ECO:0000256" key="39">
    <source>
        <dbReference type="ARBA" id="ARBA00083277"/>
    </source>
</evidence>
<dbReference type="NCBIfam" id="TIGR02441">
    <property type="entry name" value="fa_ox_alpha_mit"/>
    <property type="match status" value="1"/>
</dbReference>
<dbReference type="AlphaFoldDB" id="A0A0N5AT83"/>
<comment type="catalytic activity">
    <reaction evidence="32">
        <text>1'-[1,2-di-(9Z,12Z-octadecadienoyl)-sn-glycero-3-phospho]-3'-[1-(9Z,12Z-octadecadienoyl)-sn-glycero-3-phospho]-glycerol + (9Z)-octadecenoyl-CoA = 1'-[1,2-di-(9Z,12Z-octadecadienoyl)-sn-glycero-3-phospho]-3'-[1-(9Z,12Z-octadecadienoyl)-2-(9Z-octadecenoyl)-sn-glycero-3-phospho]-glycerol + CoA</text>
        <dbReference type="Rhea" id="RHEA:43676"/>
        <dbReference type="ChEBI" id="CHEBI:57287"/>
        <dbReference type="ChEBI" id="CHEBI:57387"/>
        <dbReference type="ChEBI" id="CHEBI:83580"/>
        <dbReference type="ChEBI" id="CHEBI:83582"/>
    </reaction>
    <physiologicalReaction direction="left-to-right" evidence="32">
        <dbReference type="Rhea" id="RHEA:43677"/>
    </physiologicalReaction>
</comment>
<feature type="active site" description="For hydroxyacyl-coenzyme A dehydrogenase activity" evidence="40">
    <location>
        <position position="476"/>
    </location>
</feature>
<evidence type="ECO:0000256" key="8">
    <source>
        <dbReference type="ARBA" id="ARBA00022553"/>
    </source>
</evidence>
<keyword evidence="7" id="KW-0488">Methylation</keyword>
<keyword evidence="44" id="KW-1185">Reference proteome</keyword>
<evidence type="ECO:0000256" key="24">
    <source>
        <dbReference type="ARBA" id="ARBA00049556"/>
    </source>
</evidence>
<dbReference type="Pfam" id="PF00725">
    <property type="entry name" value="3HCDH"/>
    <property type="match status" value="2"/>
</dbReference>
<comment type="catalytic activity">
    <reaction evidence="28">
        <text>(3S)-hydroxyoctanoyl-CoA = (2E)-octenoyl-CoA + H2O</text>
        <dbReference type="Rhea" id="RHEA:31199"/>
        <dbReference type="ChEBI" id="CHEBI:15377"/>
        <dbReference type="ChEBI" id="CHEBI:62242"/>
        <dbReference type="ChEBI" id="CHEBI:62617"/>
    </reaction>
    <physiologicalReaction direction="right-to-left" evidence="28">
        <dbReference type="Rhea" id="RHEA:31201"/>
    </physiologicalReaction>
</comment>
<evidence type="ECO:0000256" key="29">
    <source>
        <dbReference type="ARBA" id="ARBA00052224"/>
    </source>
</evidence>
<dbReference type="Proteomes" id="UP000046393">
    <property type="component" value="Unplaced"/>
</dbReference>
<dbReference type="WBParaSite" id="SMUV_0000802801-mRNA-1">
    <property type="protein sequence ID" value="SMUV_0000802801-mRNA-1"/>
    <property type="gene ID" value="SMUV_0000802801"/>
</dbReference>
<comment type="catalytic activity">
    <reaction evidence="33">
        <text>(3S)-3-hydroxydodecanoyl-CoA + NAD(+) = 3-oxododecanoyl-CoA + NADH + H(+)</text>
        <dbReference type="Rhea" id="RHEA:31179"/>
        <dbReference type="ChEBI" id="CHEBI:15378"/>
        <dbReference type="ChEBI" id="CHEBI:57540"/>
        <dbReference type="ChEBI" id="CHEBI:57945"/>
        <dbReference type="ChEBI" id="CHEBI:62558"/>
        <dbReference type="ChEBI" id="CHEBI:62615"/>
    </reaction>
    <physiologicalReaction direction="left-to-right" evidence="33">
        <dbReference type="Rhea" id="RHEA:31180"/>
    </physiologicalReaction>
</comment>
<comment type="catalytic activity">
    <reaction evidence="24">
        <text>a (3S)-3-hydroxyacyl-CoA + NAD(+) = a 3-oxoacyl-CoA + NADH + H(+)</text>
        <dbReference type="Rhea" id="RHEA:22432"/>
        <dbReference type="ChEBI" id="CHEBI:15378"/>
        <dbReference type="ChEBI" id="CHEBI:57318"/>
        <dbReference type="ChEBI" id="CHEBI:57540"/>
        <dbReference type="ChEBI" id="CHEBI:57945"/>
        <dbReference type="ChEBI" id="CHEBI:90726"/>
        <dbReference type="EC" id="1.1.1.35"/>
    </reaction>
</comment>
<comment type="catalytic activity">
    <reaction evidence="34">
        <text>1'-[1,2-di-(9Z,12Z-octadecadienoyl)-sn-glycero-3-phospho]-3'-[1-(9Z,12Z-octadecadienoyl)-sn-glycero-3-phospho]-glycerol + hexadecanoyl-CoA = 1'-[1,2-di-(9Z,12Z-octadecadienoyl)-sn-glycero-3-phospho]-3'-[1-(9Z,12Z-octadecadienoyl)-2-hexadecanoyl-sn-glycero-3-phospho]-glycerol + CoA</text>
        <dbReference type="Rhea" id="RHEA:43680"/>
        <dbReference type="ChEBI" id="CHEBI:57287"/>
        <dbReference type="ChEBI" id="CHEBI:57379"/>
        <dbReference type="ChEBI" id="CHEBI:83580"/>
        <dbReference type="ChEBI" id="CHEBI:83583"/>
    </reaction>
    <physiologicalReaction direction="left-to-right" evidence="34">
        <dbReference type="Rhea" id="RHEA:43681"/>
    </physiologicalReaction>
</comment>
<evidence type="ECO:0000256" key="37">
    <source>
        <dbReference type="ARBA" id="ARBA00068347"/>
    </source>
</evidence>
<evidence type="ECO:0000256" key="20">
    <source>
        <dbReference type="ARBA" id="ARBA00023268"/>
    </source>
</evidence>
<dbReference type="InterPro" id="IPR050136">
    <property type="entry name" value="FA_oxidation_alpha_subunit"/>
</dbReference>
<dbReference type="InterPro" id="IPR029045">
    <property type="entry name" value="ClpP/crotonase-like_dom_sf"/>
</dbReference>
<dbReference type="FunFam" id="3.90.226.10:FF:000011">
    <property type="entry name" value="Fatty acid oxidation complex subunit alpha"/>
    <property type="match status" value="1"/>
</dbReference>
<feature type="site" description="Important for long-chain enoyl-CoA hydratase activity" evidence="41">
    <location>
        <position position="116"/>
    </location>
</feature>
<evidence type="ECO:0000256" key="19">
    <source>
        <dbReference type="ARBA" id="ARBA00023239"/>
    </source>
</evidence>
<comment type="catalytic activity">
    <reaction evidence="29">
        <text>(3S)-hydroxyoctanoyl-CoA + NAD(+) = 3-oxooctanoyl-CoA + NADH + H(+)</text>
        <dbReference type="Rhea" id="RHEA:31195"/>
        <dbReference type="ChEBI" id="CHEBI:15378"/>
        <dbReference type="ChEBI" id="CHEBI:57540"/>
        <dbReference type="ChEBI" id="CHEBI:57945"/>
        <dbReference type="ChEBI" id="CHEBI:62617"/>
        <dbReference type="ChEBI" id="CHEBI:62619"/>
    </reaction>
    <physiologicalReaction direction="left-to-right" evidence="29">
        <dbReference type="Rhea" id="RHEA:31196"/>
    </physiologicalReaction>
</comment>
<organism evidence="44 45">
    <name type="scientific">Syphacia muris</name>
    <dbReference type="NCBI Taxonomy" id="451379"/>
    <lineage>
        <taxon>Eukaryota</taxon>
        <taxon>Metazoa</taxon>
        <taxon>Ecdysozoa</taxon>
        <taxon>Nematoda</taxon>
        <taxon>Chromadorea</taxon>
        <taxon>Rhabditida</taxon>
        <taxon>Spirurina</taxon>
        <taxon>Oxyuridomorpha</taxon>
        <taxon>Oxyuroidea</taxon>
        <taxon>Oxyuridae</taxon>
        <taxon>Syphacia</taxon>
    </lineage>
</organism>
<evidence type="ECO:0000256" key="17">
    <source>
        <dbReference type="ARBA" id="ARBA00023128"/>
    </source>
</evidence>
<evidence type="ECO:0000256" key="18">
    <source>
        <dbReference type="ARBA" id="ARBA00023136"/>
    </source>
</evidence>
<comment type="catalytic activity">
    <reaction evidence="31">
        <text>(3S)-hydroxytetradecanoyl-CoA + NAD(+) = 3-oxotetradecanoyl-CoA + NADH + H(+)</text>
        <dbReference type="Rhea" id="RHEA:31167"/>
        <dbReference type="ChEBI" id="CHEBI:15378"/>
        <dbReference type="ChEBI" id="CHEBI:57540"/>
        <dbReference type="ChEBI" id="CHEBI:57945"/>
        <dbReference type="ChEBI" id="CHEBI:62543"/>
        <dbReference type="ChEBI" id="CHEBI:62614"/>
    </reaction>
    <physiologicalReaction direction="left-to-right" evidence="31">
        <dbReference type="Rhea" id="RHEA:31168"/>
    </physiologicalReaction>
</comment>
<dbReference type="SUPFAM" id="SSF51735">
    <property type="entry name" value="NAD(P)-binding Rossmann-fold domains"/>
    <property type="match status" value="1"/>
</dbReference>
<evidence type="ECO:0000313" key="45">
    <source>
        <dbReference type="WBParaSite" id="SMUV_0000802801-mRNA-1"/>
    </source>
</evidence>
<evidence type="ECO:0000256" key="35">
    <source>
        <dbReference type="ARBA" id="ARBA00062153"/>
    </source>
</evidence>
<evidence type="ECO:0000259" key="42">
    <source>
        <dbReference type="Pfam" id="PF00725"/>
    </source>
</evidence>
<sequence>MVSGTALLEVEDDVAVIRLNCSDSKENVLNKTLSEHLREALERVESDNSIRSVVIMSAKPNSFIAGADINMISQVKTADEGRRLSLHGQQELLKIERSRKPIVAAVMGSCMGGGLELAMACHYRIAVNTEKTVLGLPEVLLGLLPGAGGTQRLPKLVPITNALDMLLTGKALKPYTAKKIGLIDHIVDPIGAGMKSAKENNMDYLKKVAVSVAKQLACGKLEVNRQKPFLQRALNYIMTSAPFFEKFVLKAARKKIMKQTYGKYPAPLKILEVVKAGFETDDGSAYDQEAEAFGKLSQTDQCKALIGIFKSSNLCKKNKWGELTQRIDKMAVVGAGLMGAGIANVSVDKGIKTTLIDVNDACLARGLNQVYTNLDTLCKKKRISGLQRDKAISCLKASTSYGDLSDCRIAIEAVFEEIDLKRKIVTKLESVVPENCVIASNTSALPISKIAYGSKKPERVIGMHYFSPVDKMKLLEVITTPKTDKETLKVATNLGLINFSKIFFTTSSFFKDSPGFFVVRCLAPMMSEISRLLQEGVQPSDLDELTRSCGFPVGAATLADEVGLDVAEHVAKFLGKALGARIGGGSVDLLSEMVAKGCKGRKSGSGYFIYGKGRKRKVVNEKALRIILNHRITPPISVSGVEDRQLRILCRYINEAALCLQEEVIASPDDGDVASVFGIGFPPFWGGPFRFLDLYGIDKLLKHMSRFADVYNAEQFKPAQILVDYAKQSKKFYSSNM</sequence>
<evidence type="ECO:0000256" key="40">
    <source>
        <dbReference type="PIRSR" id="PIRSR612803-1"/>
    </source>
</evidence>
<evidence type="ECO:0000256" key="34">
    <source>
        <dbReference type="ARBA" id="ARBA00052989"/>
    </source>
</evidence>
<comment type="catalytic activity">
    <reaction evidence="1">
        <text>(3S)-hydroxyhexadecanoyl-CoA = (2E)-hexadecenoyl-CoA + H2O</text>
        <dbReference type="Rhea" id="RHEA:31163"/>
        <dbReference type="ChEBI" id="CHEBI:15377"/>
        <dbReference type="ChEBI" id="CHEBI:61526"/>
        <dbReference type="ChEBI" id="CHEBI:62613"/>
    </reaction>
    <physiologicalReaction direction="right-to-left" evidence="1">
        <dbReference type="Rhea" id="RHEA:31165"/>
    </physiologicalReaction>
</comment>
<evidence type="ECO:0000256" key="15">
    <source>
        <dbReference type="ARBA" id="ARBA00023027"/>
    </source>
</evidence>
<feature type="domain" description="3-hydroxyacyl-CoA dehydrogenase C-terminal" evidence="42">
    <location>
        <begin position="647"/>
        <end position="729"/>
    </location>
</feature>
<keyword evidence="18" id="KW-0472">Membrane</keyword>
<comment type="catalytic activity">
    <reaction evidence="25">
        <text>1'-[1,2-di-(9Z,12Z-octadecadienoyl)-sn-glycero-3-phospho]-3'-[1-(9Z,12Z-octadecadienoyl)-sn-glycero-3-phospho]-glycerol + (9Z,12Z)-octadecadienoyl-CoA = 1',3'-bis-[1,2-di-(9Z,12Z-octadecadienoyl)-sn-glycero-3-phospho]-glycerol + CoA</text>
        <dbReference type="Rhea" id="RHEA:43672"/>
        <dbReference type="ChEBI" id="CHEBI:57287"/>
        <dbReference type="ChEBI" id="CHEBI:57383"/>
        <dbReference type="ChEBI" id="CHEBI:83580"/>
        <dbReference type="ChEBI" id="CHEBI:83581"/>
    </reaction>
    <physiologicalReaction direction="left-to-right" evidence="25">
        <dbReference type="Rhea" id="RHEA:43673"/>
    </physiologicalReaction>
</comment>
<comment type="pathway">
    <text evidence="3">Lipid metabolism; fatty acid beta-oxidation.</text>
</comment>
<evidence type="ECO:0000256" key="9">
    <source>
        <dbReference type="ARBA" id="ARBA00022679"/>
    </source>
</evidence>
<evidence type="ECO:0000256" key="36">
    <source>
        <dbReference type="ARBA" id="ARBA00066806"/>
    </source>
</evidence>
<evidence type="ECO:0000256" key="27">
    <source>
        <dbReference type="ARBA" id="ARBA00051215"/>
    </source>
</evidence>
<evidence type="ECO:0000259" key="43">
    <source>
        <dbReference type="Pfam" id="PF02737"/>
    </source>
</evidence>
<keyword evidence="17" id="KW-0496">Mitochondrion</keyword>
<dbReference type="InterPro" id="IPR006176">
    <property type="entry name" value="3-OHacyl-CoA_DH_NAD-bd"/>
</dbReference>
<keyword evidence="8" id="KW-0597">Phosphoprotein</keyword>
<evidence type="ECO:0000256" key="7">
    <source>
        <dbReference type="ARBA" id="ARBA00022481"/>
    </source>
</evidence>
<evidence type="ECO:0000256" key="21">
    <source>
        <dbReference type="ARBA" id="ARBA00035854"/>
    </source>
</evidence>
<keyword evidence="15" id="KW-0520">NAD</keyword>
<dbReference type="EC" id="1.1.1.211" evidence="36"/>
<dbReference type="InterPro" id="IPR001753">
    <property type="entry name" value="Enoyl-CoA_hydra/iso"/>
</dbReference>
<dbReference type="GO" id="GO:0016740">
    <property type="term" value="F:transferase activity"/>
    <property type="evidence" value="ECO:0007669"/>
    <property type="project" value="UniProtKB-KW"/>
</dbReference>
<comment type="catalytic activity">
    <reaction evidence="21">
        <text>a (3S)-3-hydroxyacyl-CoA = a (2E)-enoyl-CoA + H2O</text>
        <dbReference type="Rhea" id="RHEA:16105"/>
        <dbReference type="ChEBI" id="CHEBI:15377"/>
        <dbReference type="ChEBI" id="CHEBI:57318"/>
        <dbReference type="ChEBI" id="CHEBI:58856"/>
        <dbReference type="EC" id="4.2.1.17"/>
    </reaction>
    <physiologicalReaction direction="right-to-left" evidence="21">
        <dbReference type="Rhea" id="RHEA:16107"/>
    </physiologicalReaction>
</comment>
<evidence type="ECO:0000256" key="10">
    <source>
        <dbReference type="ARBA" id="ARBA00022792"/>
    </source>
</evidence>
<comment type="catalytic activity">
    <reaction evidence="30">
        <text>(3S)-3-hydroxydodecanoyl-CoA = (2E)-dodecenoyl-CoA + H2O</text>
        <dbReference type="Rhea" id="RHEA:31075"/>
        <dbReference type="ChEBI" id="CHEBI:15377"/>
        <dbReference type="ChEBI" id="CHEBI:57330"/>
        <dbReference type="ChEBI" id="CHEBI:62558"/>
    </reaction>
    <physiologicalReaction direction="right-to-left" evidence="30">
        <dbReference type="Rhea" id="RHEA:31077"/>
    </physiologicalReaction>
</comment>
<dbReference type="SUPFAM" id="SSF48179">
    <property type="entry name" value="6-phosphogluconate dehydrogenase C-terminal domain-like"/>
    <property type="match status" value="2"/>
</dbReference>
<keyword evidence="20" id="KW-0511">Multifunctional enzyme</keyword>
<protein>
    <recommendedName>
        <fullName evidence="37">Trifunctional enzyme subunit alpha, mitochondrial</fullName>
        <ecNumber evidence="36">1.1.1.211</ecNumber>
        <ecNumber evidence="6">4.2.1.17</ecNumber>
    </recommendedName>
    <alternativeName>
        <fullName evidence="38">Monolysocardiolipin acyltransferase</fullName>
    </alternativeName>
    <alternativeName>
        <fullName evidence="39">TP-alpha</fullName>
    </alternativeName>
</protein>
<evidence type="ECO:0000256" key="30">
    <source>
        <dbReference type="ARBA" id="ARBA00052711"/>
    </source>
</evidence>
<keyword evidence="16" id="KW-0443">Lipid metabolism</keyword>
<dbReference type="InterPro" id="IPR036291">
    <property type="entry name" value="NAD(P)-bd_dom_sf"/>
</dbReference>
<comment type="catalytic activity">
    <reaction evidence="23">
        <text>(3S)-hydroxydecanoyl-CoA + NAD(+) = 3-oxodecanoyl-CoA + NADH + H(+)</text>
        <dbReference type="Rhea" id="RHEA:31187"/>
        <dbReference type="ChEBI" id="CHEBI:15378"/>
        <dbReference type="ChEBI" id="CHEBI:57540"/>
        <dbReference type="ChEBI" id="CHEBI:57945"/>
        <dbReference type="ChEBI" id="CHEBI:62548"/>
        <dbReference type="ChEBI" id="CHEBI:62616"/>
    </reaction>
    <physiologicalReaction direction="left-to-right" evidence="23">
        <dbReference type="Rhea" id="RHEA:31188"/>
    </physiologicalReaction>
</comment>
<evidence type="ECO:0000256" key="2">
    <source>
        <dbReference type="ARBA" id="ARBA00004273"/>
    </source>
</evidence>
<dbReference type="Pfam" id="PF02737">
    <property type="entry name" value="3HCDH_N"/>
    <property type="match status" value="1"/>
</dbReference>
<name>A0A0N5AT83_9BILA</name>
<dbReference type="GO" id="GO:0016509">
    <property type="term" value="F:long-chain (3S)-3-hydroxyacyl-CoA dehydrogenase (NAD+) activity"/>
    <property type="evidence" value="ECO:0007669"/>
    <property type="project" value="UniProtKB-EC"/>
</dbReference>
<dbReference type="InterPro" id="IPR008927">
    <property type="entry name" value="6-PGluconate_DH-like_C_sf"/>
</dbReference>
<comment type="subcellular location">
    <subcellularLocation>
        <location evidence="2">Mitochondrion inner membrane</location>
    </subcellularLocation>
</comment>
<dbReference type="GO" id="GO:0070403">
    <property type="term" value="F:NAD+ binding"/>
    <property type="evidence" value="ECO:0007669"/>
    <property type="project" value="InterPro"/>
</dbReference>
<evidence type="ECO:0000256" key="6">
    <source>
        <dbReference type="ARBA" id="ARBA00012076"/>
    </source>
</evidence>
<evidence type="ECO:0000256" key="5">
    <source>
        <dbReference type="ARBA" id="ARBA00008750"/>
    </source>
</evidence>